<organism evidence="1 2">
    <name type="scientific">Bacillus pseudomycoides</name>
    <dbReference type="NCBI Taxonomy" id="64104"/>
    <lineage>
        <taxon>Bacteria</taxon>
        <taxon>Bacillati</taxon>
        <taxon>Bacillota</taxon>
        <taxon>Bacilli</taxon>
        <taxon>Bacillales</taxon>
        <taxon>Bacillaceae</taxon>
        <taxon>Bacillus</taxon>
        <taxon>Bacillus cereus group</taxon>
    </lineage>
</organism>
<dbReference type="AlphaFoldDB" id="A0AAJ1Z5U1"/>
<evidence type="ECO:0000313" key="1">
    <source>
        <dbReference type="EMBL" id="MDR4326931.1"/>
    </source>
</evidence>
<comment type="caution">
    <text evidence="1">The sequence shown here is derived from an EMBL/GenBank/DDBJ whole genome shotgun (WGS) entry which is preliminary data.</text>
</comment>
<proteinExistence type="predicted"/>
<dbReference type="EMBL" id="VLYX01000012">
    <property type="protein sequence ID" value="MDR4326931.1"/>
    <property type="molecule type" value="Genomic_DNA"/>
</dbReference>
<name>A0AAJ1Z5U1_9BACI</name>
<reference evidence="1" key="1">
    <citation type="submission" date="2019-07" db="EMBL/GenBank/DDBJ databases">
        <title>Phylogenomic Reclassification of ATCC Bacillus Strains and Various Taxa within the Genus Bacillus.</title>
        <authorList>
            <person name="Riojas M.A."/>
            <person name="Frank A.M."/>
            <person name="Fenn S.L."/>
            <person name="King S.P."/>
            <person name="Brower S.M."/>
            <person name="Hazbon M.H."/>
        </authorList>
    </citation>
    <scope>NUCLEOTIDE SEQUENCE</scope>
    <source>
        <strain evidence="1">NR-12239</strain>
    </source>
</reference>
<sequence length="98" mass="11227">MTMRNKYQIYLKLSFSAIISTSHPSILQTIYVVVANELFCGPKKRIDHSDCFCLHLSFFFIQCVTLLNQKKLANFSMKHDLSSSSMLVFSSLLLSSRL</sequence>
<dbReference type="Proteomes" id="UP001248134">
    <property type="component" value="Unassembled WGS sequence"/>
</dbReference>
<gene>
    <name evidence="1" type="ORF">FOS08_13585</name>
</gene>
<accession>A0AAJ1Z5U1</accession>
<evidence type="ECO:0000313" key="2">
    <source>
        <dbReference type="Proteomes" id="UP001248134"/>
    </source>
</evidence>
<protein>
    <submittedName>
        <fullName evidence="1">Uncharacterized protein</fullName>
    </submittedName>
</protein>